<dbReference type="Proteomes" id="UP000245959">
    <property type="component" value="Unassembled WGS sequence"/>
</dbReference>
<proteinExistence type="predicted"/>
<gene>
    <name evidence="1" type="ORF">C8D82_1365</name>
</gene>
<reference evidence="1 2" key="1">
    <citation type="submission" date="2018-04" db="EMBL/GenBank/DDBJ databases">
        <title>Genomic Encyclopedia of Type Strains, Phase IV (KMG-IV): sequencing the most valuable type-strain genomes for metagenomic binning, comparative biology and taxonomic classification.</title>
        <authorList>
            <person name="Goeker M."/>
        </authorList>
    </citation>
    <scope>NUCLEOTIDE SEQUENCE [LARGE SCALE GENOMIC DNA]</scope>
    <source>
        <strain evidence="1 2">DSM 14823</strain>
    </source>
</reference>
<organism evidence="1 2">
    <name type="scientific">Victivallis vadensis</name>
    <dbReference type="NCBI Taxonomy" id="172901"/>
    <lineage>
        <taxon>Bacteria</taxon>
        <taxon>Pseudomonadati</taxon>
        <taxon>Lentisphaerota</taxon>
        <taxon>Lentisphaeria</taxon>
        <taxon>Victivallales</taxon>
        <taxon>Victivallaceae</taxon>
        <taxon>Victivallis</taxon>
    </lineage>
</organism>
<sequence>MLLMGVLMTLMLPAFKRMISGNQVDQMASNLKLALEQAQSHAITARRYVAVILPSGWTGQEAQYNLGGSRMAYVKKDSTGTSWQFIRWVPDYEWRIPVPGAHLLAVADEATKNDYGNFVEGQGLDLGNSPYPITHRLITAGGTNPLLHTITNYQDSASDTRTYCAVIFSPYGGIRHDENLYLAIAEAIPNGNNFVFPSRDTTGPTNFLVLEINRFTGRVNYYKP</sequence>
<protein>
    <recommendedName>
        <fullName evidence="3">Tfp pilus assembly protein FimT</fullName>
    </recommendedName>
</protein>
<dbReference type="EMBL" id="QEKH01000036">
    <property type="protein sequence ID" value="PVY36090.1"/>
    <property type="molecule type" value="Genomic_DNA"/>
</dbReference>
<keyword evidence="2" id="KW-1185">Reference proteome</keyword>
<evidence type="ECO:0000313" key="2">
    <source>
        <dbReference type="Proteomes" id="UP000245959"/>
    </source>
</evidence>
<name>A0A2U1AI90_9BACT</name>
<accession>A0A2U1AI90</accession>
<evidence type="ECO:0000313" key="1">
    <source>
        <dbReference type="EMBL" id="PVY36090.1"/>
    </source>
</evidence>
<comment type="caution">
    <text evidence="1">The sequence shown here is derived from an EMBL/GenBank/DDBJ whole genome shotgun (WGS) entry which is preliminary data.</text>
</comment>
<dbReference type="AlphaFoldDB" id="A0A2U1AI90"/>
<dbReference type="SUPFAM" id="SSF54523">
    <property type="entry name" value="Pili subunits"/>
    <property type="match status" value="1"/>
</dbReference>
<dbReference type="InterPro" id="IPR045584">
    <property type="entry name" value="Pilin-like"/>
</dbReference>
<evidence type="ECO:0008006" key="3">
    <source>
        <dbReference type="Google" id="ProtNLM"/>
    </source>
</evidence>